<accession>A0A644UPT3</accession>
<organism evidence="2">
    <name type="scientific">bioreactor metagenome</name>
    <dbReference type="NCBI Taxonomy" id="1076179"/>
    <lineage>
        <taxon>unclassified sequences</taxon>
        <taxon>metagenomes</taxon>
        <taxon>ecological metagenomes</taxon>
    </lineage>
</organism>
<feature type="domain" description="HU" evidence="1">
    <location>
        <begin position="21"/>
        <end position="121"/>
    </location>
</feature>
<dbReference type="InterPro" id="IPR005902">
    <property type="entry name" value="HU_DNA-bd_put"/>
</dbReference>
<name>A0A644UPT3_9ZZZZ</name>
<dbReference type="EMBL" id="VSSQ01000145">
    <property type="protein sequence ID" value="MPL81088.1"/>
    <property type="molecule type" value="Genomic_DNA"/>
</dbReference>
<dbReference type="SUPFAM" id="SSF47729">
    <property type="entry name" value="IHF-like DNA-binding proteins"/>
    <property type="match status" value="1"/>
</dbReference>
<dbReference type="NCBIfam" id="TIGR01201">
    <property type="entry name" value="HU_rel"/>
    <property type="match status" value="1"/>
</dbReference>
<reference evidence="2" key="1">
    <citation type="submission" date="2019-08" db="EMBL/GenBank/DDBJ databases">
        <authorList>
            <person name="Kucharzyk K."/>
            <person name="Murdoch R.W."/>
            <person name="Higgins S."/>
            <person name="Loffler F."/>
        </authorList>
    </citation>
    <scope>NUCLEOTIDE SEQUENCE</scope>
</reference>
<dbReference type="Pfam" id="PF18291">
    <property type="entry name" value="HU-HIG"/>
    <property type="match status" value="1"/>
</dbReference>
<proteinExistence type="predicted"/>
<gene>
    <name evidence="2" type="ORF">SDC9_26997</name>
</gene>
<dbReference type="InterPro" id="IPR041607">
    <property type="entry name" value="HU-HIG"/>
</dbReference>
<comment type="caution">
    <text evidence="2">The sequence shown here is derived from an EMBL/GenBank/DDBJ whole genome shotgun (WGS) entry which is preliminary data.</text>
</comment>
<evidence type="ECO:0000259" key="1">
    <source>
        <dbReference type="Pfam" id="PF18291"/>
    </source>
</evidence>
<dbReference type="AlphaFoldDB" id="A0A644UPT3"/>
<protein>
    <recommendedName>
        <fullName evidence="1">HU domain-containing protein</fullName>
    </recommendedName>
</protein>
<evidence type="ECO:0000313" key="2">
    <source>
        <dbReference type="EMBL" id="MPL81088.1"/>
    </source>
</evidence>
<dbReference type="InterPro" id="IPR010992">
    <property type="entry name" value="IHF-like_DNA-bd_dom_sf"/>
</dbReference>
<sequence>MPMKFVRVLRKITVGALPGMKFLLRQKKNKVITTKQIAERIAETSAWSKGDVFGLLMQYETVIEWELMEGNPVQLGEIGVISPEFSAKAVDTLEEANASTITRKFIRLRPKREFAKKMKNIPVEYDNNEDIKGLQLGNPEEPTNP</sequence>
<dbReference type="GO" id="GO:0003677">
    <property type="term" value="F:DNA binding"/>
    <property type="evidence" value="ECO:0007669"/>
    <property type="project" value="InterPro"/>
</dbReference>